<keyword evidence="2" id="KW-1185">Reference proteome</keyword>
<evidence type="ECO:0008006" key="3">
    <source>
        <dbReference type="Google" id="ProtNLM"/>
    </source>
</evidence>
<dbReference type="EMBL" id="CP019454">
    <property type="protein sequence ID" value="AUW93354.1"/>
    <property type="molecule type" value="Genomic_DNA"/>
</dbReference>
<evidence type="ECO:0000313" key="1">
    <source>
        <dbReference type="EMBL" id="AUW93354.1"/>
    </source>
</evidence>
<reference evidence="1 2" key="1">
    <citation type="journal article" date="2019" name="Sci. Rep.">
        <title>Sulfobacillus thermotolerans: new insights into resistance and metabolic capacities of acidophilic chemolithotrophs.</title>
        <authorList>
            <person name="Panyushkina A.E."/>
            <person name="Babenko V.V."/>
            <person name="Nikitina A.S."/>
            <person name="Selezneva O.V."/>
            <person name="Tsaplina I.A."/>
            <person name="Letarova M.A."/>
            <person name="Kostryukova E.S."/>
            <person name="Letarov A.V."/>
        </authorList>
    </citation>
    <scope>NUCLEOTIDE SEQUENCE [LARGE SCALE GENOMIC DNA]</scope>
    <source>
        <strain evidence="1 2">Kr1</strain>
    </source>
</reference>
<protein>
    <recommendedName>
        <fullName evidence="3">Restriction endonuclease type IV Mrr domain-containing protein</fullName>
    </recommendedName>
</protein>
<accession>A0ABM6RPW9</accession>
<name>A0ABM6RPW9_9FIRM</name>
<organism evidence="1 2">
    <name type="scientific">Sulfobacillus thermotolerans</name>
    <dbReference type="NCBI Taxonomy" id="338644"/>
    <lineage>
        <taxon>Bacteria</taxon>
        <taxon>Bacillati</taxon>
        <taxon>Bacillota</taxon>
        <taxon>Clostridia</taxon>
        <taxon>Eubacteriales</taxon>
        <taxon>Clostridiales Family XVII. Incertae Sedis</taxon>
        <taxon>Sulfobacillus</taxon>
    </lineage>
</organism>
<dbReference type="Proteomes" id="UP000325292">
    <property type="component" value="Chromosome"/>
</dbReference>
<proteinExistence type="predicted"/>
<gene>
    <name evidence="1" type="ORF">BXT84_04785</name>
</gene>
<evidence type="ECO:0000313" key="2">
    <source>
        <dbReference type="Proteomes" id="UP000325292"/>
    </source>
</evidence>
<sequence>MAYHDEMVKVRRKLLEQYWPRVLPAVQRLMKQQNAPLTANQFEAVCLWLQQDFHMGQVDRAYLDLLIKNAEAEVLYGQTTRATFGRYVTVADCEDMTAPQFARVIHKLFEHFGYQVDPLDESGLILRAPMRPPILVGLEVHNIVIHQPVIDHVIQRQREHNMSHAILVTVGRFGEDIVLPPGTGTIELWDGDRLGALLDRVRLDPAVLLS</sequence>